<evidence type="ECO:0000313" key="3">
    <source>
        <dbReference type="Proteomes" id="UP000183471"/>
    </source>
</evidence>
<evidence type="ECO:0000313" key="2">
    <source>
        <dbReference type="EMBL" id="SDQ37026.1"/>
    </source>
</evidence>
<keyword evidence="3" id="KW-1185">Reference proteome</keyword>
<keyword evidence="1" id="KW-0175">Coiled coil</keyword>
<accession>A0ABY0T720</accession>
<gene>
    <name evidence="2" type="ORF">SAMN05216402_0590</name>
</gene>
<reference evidence="2 3" key="1">
    <citation type="submission" date="2016-10" db="EMBL/GenBank/DDBJ databases">
        <authorList>
            <person name="Varghese N."/>
            <person name="Submissions S."/>
        </authorList>
    </citation>
    <scope>NUCLEOTIDE SEQUENCE [LARGE SCALE GENOMIC DNA]</scope>
    <source>
        <strain evidence="2 3">Nl1</strain>
    </source>
</reference>
<dbReference type="EMBL" id="FNKY01000001">
    <property type="protein sequence ID" value="SDQ37026.1"/>
    <property type="molecule type" value="Genomic_DNA"/>
</dbReference>
<protein>
    <submittedName>
        <fullName evidence="2">Uncharacterized protein</fullName>
    </submittedName>
</protein>
<proteinExistence type="predicted"/>
<sequence>MVDLTLFSSALSAVKTAREIAQLLKETDLSLEKAEQKSRLADLLYALAELKSELAEIQHEVIDRDEKIKQLQEALQIKKHIVWEQPYYWLQTNDNKEGPFCQRCYDQDVKLVRLQGYGEGRWECKGCKSFYKDKTFYE</sequence>
<comment type="caution">
    <text evidence="2">The sequence shown here is derived from an EMBL/GenBank/DDBJ whole genome shotgun (WGS) entry which is preliminary data.</text>
</comment>
<name>A0ABY0T720_9PROT</name>
<feature type="coiled-coil region" evidence="1">
    <location>
        <begin position="17"/>
        <end position="74"/>
    </location>
</feature>
<evidence type="ECO:0000256" key="1">
    <source>
        <dbReference type="SAM" id="Coils"/>
    </source>
</evidence>
<organism evidence="2 3">
    <name type="scientific">Nitrosospira multiformis</name>
    <dbReference type="NCBI Taxonomy" id="1231"/>
    <lineage>
        <taxon>Bacteria</taxon>
        <taxon>Pseudomonadati</taxon>
        <taxon>Pseudomonadota</taxon>
        <taxon>Betaproteobacteria</taxon>
        <taxon>Nitrosomonadales</taxon>
        <taxon>Nitrosomonadaceae</taxon>
        <taxon>Nitrosospira</taxon>
    </lineage>
</organism>
<dbReference type="Proteomes" id="UP000183471">
    <property type="component" value="Unassembled WGS sequence"/>
</dbReference>
<dbReference type="RefSeq" id="WP_074630719.1">
    <property type="nucleotide sequence ID" value="NZ_FNKY01000001.1"/>
</dbReference>